<dbReference type="PANTHER" id="PTHR18934">
    <property type="entry name" value="ATP-DEPENDENT RNA HELICASE"/>
    <property type="match status" value="1"/>
</dbReference>
<dbReference type="PROSITE" id="PS50304">
    <property type="entry name" value="TUDOR"/>
    <property type="match status" value="1"/>
</dbReference>
<evidence type="ECO:0000313" key="23">
    <source>
        <dbReference type="Proteomes" id="UP000683360"/>
    </source>
</evidence>
<dbReference type="GO" id="GO:0005524">
    <property type="term" value="F:ATP binding"/>
    <property type="evidence" value="ECO:0007669"/>
    <property type="project" value="UniProtKB-KW"/>
</dbReference>
<dbReference type="PANTHER" id="PTHR18934:SF113">
    <property type="entry name" value="ATP-DEPENDENT RNA HELICASE TDRD9"/>
    <property type="match status" value="1"/>
</dbReference>
<feature type="domain" description="Helicase C-terminal" evidence="21">
    <location>
        <begin position="373"/>
        <end position="547"/>
    </location>
</feature>
<dbReference type="SUPFAM" id="SSF52540">
    <property type="entry name" value="P-loop containing nucleoside triphosphate hydrolases"/>
    <property type="match status" value="1"/>
</dbReference>
<keyword evidence="8" id="KW-0221">Differentiation</keyword>
<dbReference type="SMART" id="SM00847">
    <property type="entry name" value="HA2"/>
    <property type="match status" value="1"/>
</dbReference>
<organism evidence="22 23">
    <name type="scientific">Mytilus edulis</name>
    <name type="common">Blue mussel</name>
    <dbReference type="NCBI Taxonomy" id="6550"/>
    <lineage>
        <taxon>Eukaryota</taxon>
        <taxon>Metazoa</taxon>
        <taxon>Spiralia</taxon>
        <taxon>Lophotrochozoa</taxon>
        <taxon>Mollusca</taxon>
        <taxon>Bivalvia</taxon>
        <taxon>Autobranchia</taxon>
        <taxon>Pteriomorphia</taxon>
        <taxon>Mytilida</taxon>
        <taxon>Mytiloidea</taxon>
        <taxon>Mytilidae</taxon>
        <taxon>Mytilinae</taxon>
        <taxon>Mytilus</taxon>
    </lineage>
</organism>
<dbReference type="CDD" id="cd18791">
    <property type="entry name" value="SF2_C_RHA"/>
    <property type="match status" value="1"/>
</dbReference>
<dbReference type="GO" id="GO:0030154">
    <property type="term" value="P:cell differentiation"/>
    <property type="evidence" value="ECO:0007669"/>
    <property type="project" value="UniProtKB-KW"/>
</dbReference>
<gene>
    <name evidence="22" type="ORF">MEDL_3389</name>
</gene>
<evidence type="ECO:0000259" key="21">
    <source>
        <dbReference type="PROSITE" id="PS51194"/>
    </source>
</evidence>
<dbReference type="FunFam" id="1.20.120.1080:FF:000081">
    <property type="entry name" value="Tudor domain containing 9"/>
    <property type="match status" value="1"/>
</dbReference>
<keyword evidence="6" id="KW-0963">Cytoplasm</keyword>
<evidence type="ECO:0000256" key="8">
    <source>
        <dbReference type="ARBA" id="ARBA00022782"/>
    </source>
</evidence>
<keyword evidence="13" id="KW-0943">RNA-mediated gene silencing</keyword>
<evidence type="ECO:0000256" key="9">
    <source>
        <dbReference type="ARBA" id="ARBA00022801"/>
    </source>
</evidence>
<dbReference type="FunFam" id="3.40.50.300:FF:001113">
    <property type="entry name" value="ATP-dependent RNA helicase TDRD9"/>
    <property type="match status" value="1"/>
</dbReference>
<keyword evidence="7" id="KW-0547">Nucleotide-binding</keyword>
<accession>A0A8S3PY52</accession>
<reference evidence="22" key="1">
    <citation type="submission" date="2021-03" db="EMBL/GenBank/DDBJ databases">
        <authorList>
            <person name="Bekaert M."/>
        </authorList>
    </citation>
    <scope>NUCLEOTIDE SEQUENCE</scope>
</reference>
<evidence type="ECO:0000256" key="12">
    <source>
        <dbReference type="ARBA" id="ARBA00022871"/>
    </source>
</evidence>
<keyword evidence="5" id="KW-0217">Developmental protein</keyword>
<evidence type="ECO:0000256" key="3">
    <source>
        <dbReference type="ARBA" id="ARBA00008792"/>
    </source>
</evidence>
<dbReference type="SMART" id="SM00333">
    <property type="entry name" value="TUDOR"/>
    <property type="match status" value="1"/>
</dbReference>
<dbReference type="Proteomes" id="UP000683360">
    <property type="component" value="Unassembled WGS sequence"/>
</dbReference>
<evidence type="ECO:0000256" key="17">
    <source>
        <dbReference type="ARBA" id="ARBA00074173"/>
    </source>
</evidence>
<feature type="domain" description="Helicase ATP-binding" evidence="20">
    <location>
        <begin position="150"/>
        <end position="316"/>
    </location>
</feature>
<dbReference type="GO" id="GO:0016787">
    <property type="term" value="F:hydrolase activity"/>
    <property type="evidence" value="ECO:0007669"/>
    <property type="project" value="UniProtKB-KW"/>
</dbReference>
<evidence type="ECO:0000256" key="1">
    <source>
        <dbReference type="ARBA" id="ARBA00004123"/>
    </source>
</evidence>
<dbReference type="InterPro" id="IPR011545">
    <property type="entry name" value="DEAD/DEAH_box_helicase_dom"/>
</dbReference>
<dbReference type="AlphaFoldDB" id="A0A8S3PY52"/>
<dbReference type="Gene3D" id="3.40.50.300">
    <property type="entry name" value="P-loop containing nucleotide triphosphate hydrolases"/>
    <property type="match status" value="2"/>
</dbReference>
<dbReference type="Gene3D" id="2.30.30.140">
    <property type="match status" value="1"/>
</dbReference>
<evidence type="ECO:0000256" key="11">
    <source>
        <dbReference type="ARBA" id="ARBA00022840"/>
    </source>
</evidence>
<dbReference type="Pfam" id="PF00567">
    <property type="entry name" value="TUDOR"/>
    <property type="match status" value="1"/>
</dbReference>
<comment type="subcellular location">
    <subcellularLocation>
        <location evidence="2">Cytoplasm</location>
    </subcellularLocation>
    <subcellularLocation>
        <location evidence="1">Nucleus</location>
    </subcellularLocation>
</comment>
<evidence type="ECO:0000259" key="20">
    <source>
        <dbReference type="PROSITE" id="PS51192"/>
    </source>
</evidence>
<proteinExistence type="inferred from homology"/>
<evidence type="ECO:0000313" key="22">
    <source>
        <dbReference type="EMBL" id="CAG2187997.1"/>
    </source>
</evidence>
<evidence type="ECO:0000256" key="16">
    <source>
        <dbReference type="ARBA" id="ARBA00047984"/>
    </source>
</evidence>
<dbReference type="InterPro" id="IPR014001">
    <property type="entry name" value="Helicase_ATP-bd"/>
</dbReference>
<keyword evidence="23" id="KW-1185">Reference proteome</keyword>
<evidence type="ECO:0000256" key="14">
    <source>
        <dbReference type="ARBA" id="ARBA00023242"/>
    </source>
</evidence>
<dbReference type="Pfam" id="PF00271">
    <property type="entry name" value="Helicase_C"/>
    <property type="match status" value="1"/>
</dbReference>
<dbReference type="PROSITE" id="PS51194">
    <property type="entry name" value="HELICASE_CTER"/>
    <property type="match status" value="1"/>
</dbReference>
<evidence type="ECO:0000256" key="18">
    <source>
        <dbReference type="ARBA" id="ARBA00081664"/>
    </source>
</evidence>
<dbReference type="InterPro" id="IPR002999">
    <property type="entry name" value="Tudor"/>
</dbReference>
<dbReference type="GO" id="GO:0003723">
    <property type="term" value="F:RNA binding"/>
    <property type="evidence" value="ECO:0007669"/>
    <property type="project" value="TreeGrafter"/>
</dbReference>
<dbReference type="OrthoDB" id="66977at2759"/>
<dbReference type="InterPro" id="IPR027417">
    <property type="entry name" value="P-loop_NTPase"/>
</dbReference>
<dbReference type="InterPro" id="IPR001650">
    <property type="entry name" value="Helicase_C-like"/>
</dbReference>
<dbReference type="GO" id="GO:0003724">
    <property type="term" value="F:RNA helicase activity"/>
    <property type="evidence" value="ECO:0007669"/>
    <property type="project" value="UniProtKB-EC"/>
</dbReference>
<dbReference type="Pfam" id="PF21010">
    <property type="entry name" value="HA2_C"/>
    <property type="match status" value="1"/>
</dbReference>
<keyword evidence="12" id="KW-0744">Spermatogenesis</keyword>
<dbReference type="GO" id="GO:0031047">
    <property type="term" value="P:regulatory ncRNA-mediated gene silencing"/>
    <property type="evidence" value="ECO:0007669"/>
    <property type="project" value="UniProtKB-KW"/>
</dbReference>
<sequence length="1101" mass="126262">MSRLRGEITIEEIDDWFAIGAKSVKNTKSVPRTATGGRFFNTETQSARVPQEKVYVPSYNQPSYNATAYAEAYKIEEEQDLFNSQSQTNNDFAGLSGKMEHLDLESIVSGSVAVPDDLVPENATDVYNSYNFDHRYDQKLPITQYRDQVLATIESNQVTVIQGSTGSGKTTQVPQYILDHYASMGKYCNIIVTQPRRIAAMSIARRVCSERNWDVGTICGYQVGMDRTANEDTRLLYVTTGVLLRKLIKTKNMLQFTHVILDEVHERDQETDFSLLIVRKLLRSNSRHVKVVMMSATFDSDMFGQYFAVPIRDRLEPAPVVCVEGKAYNVSEYYADDLTQLGEIPPLDETRPEISELAYILACRLIQEFDNLDIKKQGIVKGNKFAPYRGTVLVFLPGYAEIENMQKLLKQVEDIHNLVIYPLHSSITLEEQSRVFRMPEEGERKIILSTNIAESSITVPDIKYVIDFCLTKSLVSDPDTNYTSLQLEWASRANCTQRKGRAGRVSDGRVYRMITRFFWETYIPDYGIPEMQRCPLEQLILQVKLLDLGQPKAILALALTPPNLNDIEKTILLLKEVGALSAPSTGVKNPYDGQLTFVGRVLAELPVDIRIGKLLMLGHVFGLLEECLIIGAALSLKSLFSKPFREHLNSFKHKLDWSHGSLSDQLTILNAYQSFPLKGEKGKTTLLDAIDVRQGIVYRRLYDEFESTKEWERLTNMNGFRSGQNEVKWGKMHYLQVRRLKDTRELIKDLEMRLNNFNIQKHRTTPNYKKKYKPDQERLLLKLVMCGAFYPNYFLKGEIDEEDAVRMMSGHDPLETVMVKGLPANQGSLYKQALEDQFRSISPHPTAYFEETRAYIKFPRKQENRQTVHPGVYLSVKHRLLNQKIEITLYSPEEASEKMDEIRKQQENAKGRLRSNRFTVGDVGFSEQKLQREPPPAETTMVVLHVTEVVDCGHFWAQYAEEKTQHDLFCVQNALNNENVLPQIKPDPYLRRGMFCAAPFEGELYRARVESVERERDGRSNQWIEIVEVFFVDYGNTEKMRKEALREMSSEFLSIPFQAVECKLCEIRPSPIKCPDGTWTVEAKEQFKHLVINKNFIGQVS</sequence>
<name>A0A8S3PY52_MYTED</name>
<evidence type="ECO:0000256" key="15">
    <source>
        <dbReference type="ARBA" id="ARBA00023254"/>
    </source>
</evidence>
<comment type="caution">
    <text evidence="22">The sequence shown here is derived from an EMBL/GenBank/DDBJ whole genome shotgun (WGS) entry which is preliminary data.</text>
</comment>
<evidence type="ECO:0000256" key="6">
    <source>
        <dbReference type="ARBA" id="ARBA00022490"/>
    </source>
</evidence>
<keyword evidence="10" id="KW-0347">Helicase</keyword>
<dbReference type="FunFam" id="3.40.50.300:FF:000946">
    <property type="entry name" value="putative ATP-dependent RNA helicase TDRD9"/>
    <property type="match status" value="1"/>
</dbReference>
<feature type="domain" description="Tudor" evidence="19">
    <location>
        <begin position="989"/>
        <end position="1055"/>
    </location>
</feature>
<dbReference type="GO" id="GO:0051321">
    <property type="term" value="P:meiotic cell cycle"/>
    <property type="evidence" value="ECO:0007669"/>
    <property type="project" value="UniProtKB-KW"/>
</dbReference>
<evidence type="ECO:0000256" key="10">
    <source>
        <dbReference type="ARBA" id="ARBA00022806"/>
    </source>
</evidence>
<keyword evidence="11" id="KW-0067">ATP-binding</keyword>
<keyword evidence="9 22" id="KW-0378">Hydrolase</keyword>
<dbReference type="SMART" id="SM00487">
    <property type="entry name" value="DEXDc"/>
    <property type="match status" value="1"/>
</dbReference>
<dbReference type="EMBL" id="CAJPWZ010000192">
    <property type="protein sequence ID" value="CAG2187997.1"/>
    <property type="molecule type" value="Genomic_DNA"/>
</dbReference>
<dbReference type="GO" id="GO:0005737">
    <property type="term" value="C:cytoplasm"/>
    <property type="evidence" value="ECO:0007669"/>
    <property type="project" value="UniProtKB-SubCell"/>
</dbReference>
<protein>
    <recommendedName>
        <fullName evidence="17">ATP-dependent RNA helicase TDRD9</fullName>
        <ecNumber evidence="4">3.6.4.13</ecNumber>
    </recommendedName>
    <alternativeName>
        <fullName evidence="18">Tudor domain-containing protein 9</fullName>
    </alternativeName>
</protein>
<evidence type="ECO:0000256" key="2">
    <source>
        <dbReference type="ARBA" id="ARBA00004496"/>
    </source>
</evidence>
<dbReference type="EC" id="3.6.4.13" evidence="4"/>
<evidence type="ECO:0000256" key="13">
    <source>
        <dbReference type="ARBA" id="ARBA00023158"/>
    </source>
</evidence>
<keyword evidence="14" id="KW-0539">Nucleus</keyword>
<dbReference type="SUPFAM" id="SSF63748">
    <property type="entry name" value="Tudor/PWWP/MBT"/>
    <property type="match status" value="1"/>
</dbReference>
<dbReference type="Gene3D" id="1.20.120.1080">
    <property type="match status" value="1"/>
</dbReference>
<dbReference type="PROSITE" id="PS51192">
    <property type="entry name" value="HELICASE_ATP_BIND_1"/>
    <property type="match status" value="1"/>
</dbReference>
<dbReference type="GO" id="GO:0005634">
    <property type="term" value="C:nucleus"/>
    <property type="evidence" value="ECO:0007669"/>
    <property type="project" value="UniProtKB-SubCell"/>
</dbReference>
<evidence type="ECO:0000256" key="7">
    <source>
        <dbReference type="ARBA" id="ARBA00022741"/>
    </source>
</evidence>
<evidence type="ECO:0000256" key="5">
    <source>
        <dbReference type="ARBA" id="ARBA00022473"/>
    </source>
</evidence>
<dbReference type="InterPro" id="IPR007502">
    <property type="entry name" value="Helicase-assoc_dom"/>
</dbReference>
<dbReference type="SMART" id="SM00490">
    <property type="entry name" value="HELICc"/>
    <property type="match status" value="1"/>
</dbReference>
<comment type="similarity">
    <text evidence="3">Belongs to the DEAD box helicase family. DEAH subfamily.</text>
</comment>
<keyword evidence="15" id="KW-0469">Meiosis</keyword>
<evidence type="ECO:0000259" key="19">
    <source>
        <dbReference type="PROSITE" id="PS50304"/>
    </source>
</evidence>
<evidence type="ECO:0000256" key="4">
    <source>
        <dbReference type="ARBA" id="ARBA00012552"/>
    </source>
</evidence>
<dbReference type="Pfam" id="PF00270">
    <property type="entry name" value="DEAD"/>
    <property type="match status" value="1"/>
</dbReference>
<comment type="catalytic activity">
    <reaction evidence="16">
        <text>ATP + H2O = ADP + phosphate + H(+)</text>
        <dbReference type="Rhea" id="RHEA:13065"/>
        <dbReference type="ChEBI" id="CHEBI:15377"/>
        <dbReference type="ChEBI" id="CHEBI:15378"/>
        <dbReference type="ChEBI" id="CHEBI:30616"/>
        <dbReference type="ChEBI" id="CHEBI:43474"/>
        <dbReference type="ChEBI" id="CHEBI:456216"/>
        <dbReference type="EC" id="3.6.4.13"/>
    </reaction>
</comment>
<dbReference type="GO" id="GO:0007283">
    <property type="term" value="P:spermatogenesis"/>
    <property type="evidence" value="ECO:0007669"/>
    <property type="project" value="UniProtKB-KW"/>
</dbReference>